<feature type="non-terminal residue" evidence="1">
    <location>
        <position position="1"/>
    </location>
</feature>
<dbReference type="InterPro" id="IPR011990">
    <property type="entry name" value="TPR-like_helical_dom_sf"/>
</dbReference>
<dbReference type="InterPro" id="IPR053137">
    <property type="entry name" value="NLR-like"/>
</dbReference>
<dbReference type="Proteomes" id="UP001201873">
    <property type="component" value="Unassembled WGS sequence"/>
</dbReference>
<proteinExistence type="predicted"/>
<dbReference type="SUPFAM" id="SSF48452">
    <property type="entry name" value="TPR-like"/>
    <property type="match status" value="1"/>
</dbReference>
<dbReference type="Pfam" id="PF13374">
    <property type="entry name" value="TPR_10"/>
    <property type="match status" value="1"/>
</dbReference>
<protein>
    <submittedName>
        <fullName evidence="1">Tetratricopeptide repeat protein</fullName>
    </submittedName>
</protein>
<evidence type="ECO:0000313" key="1">
    <source>
        <dbReference type="EMBL" id="MCK9877061.1"/>
    </source>
</evidence>
<keyword evidence="2" id="KW-1185">Reference proteome</keyword>
<dbReference type="RefSeq" id="WP_248825356.1">
    <property type="nucleotide sequence ID" value="NZ_JALKFT010000014.1"/>
</dbReference>
<comment type="caution">
    <text evidence="1">The sequence shown here is derived from an EMBL/GenBank/DDBJ whole genome shotgun (WGS) entry which is preliminary data.</text>
</comment>
<gene>
    <name evidence="1" type="ORF">MXD59_14980</name>
</gene>
<dbReference type="EMBL" id="JALKFT010000014">
    <property type="protein sequence ID" value="MCK9877061.1"/>
    <property type="molecule type" value="Genomic_DNA"/>
</dbReference>
<accession>A0ABT0JZU3</accession>
<evidence type="ECO:0000313" key="2">
    <source>
        <dbReference type="Proteomes" id="UP001201873"/>
    </source>
</evidence>
<name>A0ABT0JZU3_9ACTN</name>
<organism evidence="1 2">
    <name type="scientific">Frankia umida</name>
    <dbReference type="NCBI Taxonomy" id="573489"/>
    <lineage>
        <taxon>Bacteria</taxon>
        <taxon>Bacillati</taxon>
        <taxon>Actinomycetota</taxon>
        <taxon>Actinomycetes</taxon>
        <taxon>Frankiales</taxon>
        <taxon>Frankiaceae</taxon>
        <taxon>Frankia</taxon>
    </lineage>
</organism>
<sequence length="79" mass="8476">QTLTDRVRILGPDHPNTLTSRHNLAGAYQTAGRLTDATDLYEQTLTDCRRVLGSDHPLTRTVAANLARCIGGEGTTADA</sequence>
<reference evidence="1 2" key="1">
    <citation type="submission" date="2022-04" db="EMBL/GenBank/DDBJ databases">
        <title>Genome diversity in the genus Frankia.</title>
        <authorList>
            <person name="Carlos-Shanley C."/>
            <person name="Hahn D."/>
        </authorList>
    </citation>
    <scope>NUCLEOTIDE SEQUENCE [LARGE SCALE GENOMIC DNA]</scope>
    <source>
        <strain evidence="1 2">Ag45/Mut15</strain>
    </source>
</reference>
<dbReference type="Gene3D" id="1.25.40.10">
    <property type="entry name" value="Tetratricopeptide repeat domain"/>
    <property type="match status" value="1"/>
</dbReference>
<dbReference type="PANTHER" id="PTHR46082:SF6">
    <property type="entry name" value="AAA+ ATPASE DOMAIN-CONTAINING PROTEIN-RELATED"/>
    <property type="match status" value="1"/>
</dbReference>
<dbReference type="PANTHER" id="PTHR46082">
    <property type="entry name" value="ATP/GTP-BINDING PROTEIN-RELATED"/>
    <property type="match status" value="1"/>
</dbReference>